<sequence length="2010" mass="222555">MRIRRKWMSLALLGSMLLGVLQPALAQASPGFDYTKVPKLLITELVPDTKNVNSADGYESIEIYNNTNRDINFRDYKVVYNNGNNNDWSLTDKKVPVIIKPHQTIVLWIMNGSNTNEKADAFNSNYTINGYTSNLIENTNLFRIDAGGGMANTGSRSVAIHTLGGVEVVKAAYSVTQSKENYGIHYSYPMDISKNMAMVGAAESQPASPGTVEANQVPAFPSDIGEPPTATTLNFDHVPASKTLANQDVPIDASITGNLTSVTASVYYKTDVQTAYTPLLMVSADGVKHTATIPGQAVVDGNLLQYYIEAADGNLQPERTGTYAVEIESLPPVQGDKLQIEHTSAKQVDAKDLLITAKLNNPDKVKIDKVELLYKSPSQAKYTLLTMKQLQPDGNDYSVTIPANAFVESTLDYTIRVKDVEKSYSVDVNIPPFNAAKVPSLLVTKIVPNTTNVPNTSSDAFEMIEVYNNTDAPIDFKNYKVNYRYPDDGPEADLKWPTTKEDFMIPSQQSVVFWIKNGANNSYTAADFNNFYNSNLIEDTNLFVLMSDGMANSGRRGIVIKTNTGKEISYANYDATTEYDGGVKDETKEDKAILFKYPMNGSITMIKASSGLAAPAPGVIDPGLVPAVPVHVEQDTTPPKAEDRSGITSVEQSLNLDLKAFADDEKQVATVKIFIRTDKTTEFTGYTLTQNFTDSLYHYLVPSATLIGSKYIEYFFMVSDGTNEVETAKVKVDITGKPGHDPLRLNVKNGDIVNGTKTLKGTSETAPANTLKLSVDGHAITQGTYDALEHDAYFVFEAKNVDYYFKNAVTMGPESEKDKTILYTFMDPIPTYTTLTFKIDASRFHIGADNVIYIRAGSKTSPFDDRKEENKDDFEVRNVRLMLADGTEIWDPLYVKDKEIKIGDSPGKMEGIGFNFNLDAKYFQSHAYAWDTTKAADGAHQVKVTDSKNVDVTANVTVDNTPPSIKPNVEEGKQYRGSFKLDAEIKDQLAGVDQVVVKLDNQDIKLPYALSSGSMKAGKHTLTITASDKVGNQAERTITFTTPEENPLKPELIAPTQGQSELGGSVGLKVKVQDPTNDLMNVTFYRGFQYDGNRAAEGFTGFKNASETEPPKVMIPEGEQTLTAEDYRKISAEDGDYLVNDAVEQFPYQRYEIKLDPAVQKTDRVDIVWKGKSIEGRKVSLYAWNESVKKWVQLVTRIAGTEDFELKSTVKVEDYAMGQTIQIIVQDEIADMKELKSDRAQDPYDFSFVWMSDTQYYSQSYPQIYKKIVNWVKDNKESNNIKYVIHTGDIVDKSYQEYQWQEADEDMKVLEDANIPYGVLAGNHDVGHQDNDYTKYWQYFGEQRFKDMPTYGESYQNNRGHYDLVSAGGNDFIIVYMGWGLGDKEIDWMNEVVAKYPERKAILCLHEYMLVSNNRAPIADKIFEKVIKPNKNVIAALSGHYHDAQLKIDELEDDNGVKRKVYQMLADYQGAPEGGLGYIRLMQFDMKNNKLHIKTYSPYLDDYNYYDSEFYPGKDEFSLDLDLQPQTKRVATDYIGVMVYSDLPIGKVNNVQSGQQAAFTWNGLKGDSYYQWYTKVEDGNSGQVLSDIWGFYTGKVSNPDPGPGTSKPDPKPEQKPDPKPQPKPEISSNKGVISIKPGADGTYAADRAALETAVNEAKNGKMTIKLEAAASEQAAQLALDAAGVRKAKNHKLSIEIVGSEFTVTIPASSLPNGIADADRIVLYIDPTMNSSIQTAVNTAISSNGELKSTGVVFTLKLVTVKGKTETTVLKFSGSITVKRTLTAEQQKQLQQDYANLYHLVGGKAELIPSVFDSSTVSFMTDQLGQFAVLELHKQFTDLTGGWADEYILKLAAKNIITGMENNQFRPNLNISRADFATLVIRAMAIKAAEGQTPFTDVAADRYYAGYVSKAAELGLVQGSNGKFRPTEPITRQEAAVILAKMAEYMKKPLVGSSTVPAFADLSSIAGWAKDAVTKLQAAGIINGKEKNRFDPRGSVTRAEISKMLYLMLNK</sequence>
<reference evidence="6" key="1">
    <citation type="submission" date="2018-08" db="EMBL/GenBank/DDBJ databases">
        <authorList>
            <person name="Chevrot R."/>
        </authorList>
    </citation>
    <scope>NUCLEOTIDE SEQUENCE [LARGE SCALE GENOMIC DNA]</scope>
</reference>
<dbReference type="SUPFAM" id="SSF56300">
    <property type="entry name" value="Metallo-dependent phosphatases"/>
    <property type="match status" value="1"/>
</dbReference>
<accession>A0A383RH96</accession>
<feature type="domain" description="SLH" evidence="3">
    <location>
        <begin position="1894"/>
        <end position="1952"/>
    </location>
</feature>
<evidence type="ECO:0000256" key="1">
    <source>
        <dbReference type="SAM" id="MobiDB-lite"/>
    </source>
</evidence>
<dbReference type="RefSeq" id="WP_138187783.1">
    <property type="nucleotide sequence ID" value="NZ_LS992241.1"/>
</dbReference>
<evidence type="ECO:0000313" key="5">
    <source>
        <dbReference type="EMBL" id="SYX85874.1"/>
    </source>
</evidence>
<dbReference type="Pfam" id="PF00149">
    <property type="entry name" value="Metallophos"/>
    <property type="match status" value="1"/>
</dbReference>
<dbReference type="Gene3D" id="3.60.21.10">
    <property type="match status" value="1"/>
</dbReference>
<dbReference type="Proteomes" id="UP000304148">
    <property type="component" value="Chromosome"/>
</dbReference>
<dbReference type="InterPro" id="IPR004843">
    <property type="entry name" value="Calcineurin-like_PHP"/>
</dbReference>
<organism evidence="5 6">
    <name type="scientific">Paenibacillus alvei</name>
    <name type="common">Bacillus alvei</name>
    <dbReference type="NCBI Taxonomy" id="44250"/>
    <lineage>
        <taxon>Bacteria</taxon>
        <taxon>Bacillati</taxon>
        <taxon>Bacillota</taxon>
        <taxon>Bacilli</taxon>
        <taxon>Bacillales</taxon>
        <taxon>Paenibacillaceae</taxon>
        <taxon>Paenibacillus</taxon>
    </lineage>
</organism>
<feature type="domain" description="LTD" evidence="4">
    <location>
        <begin position="28"/>
        <end position="177"/>
    </location>
</feature>
<dbReference type="SUPFAM" id="SSF74853">
    <property type="entry name" value="Lamin A/C globular tail domain"/>
    <property type="match status" value="1"/>
</dbReference>
<dbReference type="InterPro" id="IPR051918">
    <property type="entry name" value="STPP_CPPED1"/>
</dbReference>
<evidence type="ECO:0000313" key="6">
    <source>
        <dbReference type="Proteomes" id="UP000304148"/>
    </source>
</evidence>
<dbReference type="EMBL" id="LS992241">
    <property type="protein sequence ID" value="SYX85874.1"/>
    <property type="molecule type" value="Genomic_DNA"/>
</dbReference>
<feature type="signal peptide" evidence="2">
    <location>
        <begin position="1"/>
        <end position="26"/>
    </location>
</feature>
<feature type="domain" description="SLH" evidence="3">
    <location>
        <begin position="1830"/>
        <end position="1893"/>
    </location>
</feature>
<proteinExistence type="predicted"/>
<dbReference type="PANTHER" id="PTHR43143:SF5">
    <property type="entry name" value="SECRETED PROTEIN"/>
    <property type="match status" value="1"/>
</dbReference>
<keyword evidence="2" id="KW-0732">Signal</keyword>
<dbReference type="InterPro" id="IPR001322">
    <property type="entry name" value="Lamin_tail_dom"/>
</dbReference>
<evidence type="ECO:0000259" key="4">
    <source>
        <dbReference type="PROSITE" id="PS51841"/>
    </source>
</evidence>
<feature type="domain" description="LTD" evidence="4">
    <location>
        <begin position="429"/>
        <end position="577"/>
    </location>
</feature>
<dbReference type="Pfam" id="PF00395">
    <property type="entry name" value="SLH"/>
    <property type="match status" value="3"/>
</dbReference>
<protein>
    <submittedName>
        <fullName evidence="5">Metallophosphoesterase</fullName>
    </submittedName>
</protein>
<dbReference type="InterPro" id="IPR029052">
    <property type="entry name" value="Metallo-depent_PP-like"/>
</dbReference>
<dbReference type="Pfam" id="PF00932">
    <property type="entry name" value="LTD"/>
    <property type="match status" value="1"/>
</dbReference>
<dbReference type="GO" id="GO:0016787">
    <property type="term" value="F:hydrolase activity"/>
    <property type="evidence" value="ECO:0007669"/>
    <property type="project" value="InterPro"/>
</dbReference>
<feature type="compositionally biased region" description="Basic and acidic residues" evidence="1">
    <location>
        <begin position="1608"/>
        <end position="1622"/>
    </location>
</feature>
<dbReference type="PROSITE" id="PS51841">
    <property type="entry name" value="LTD"/>
    <property type="match status" value="2"/>
</dbReference>
<feature type="chain" id="PRO_5038619660" evidence="2">
    <location>
        <begin position="27"/>
        <end position="2010"/>
    </location>
</feature>
<feature type="domain" description="SLH" evidence="3">
    <location>
        <begin position="1955"/>
        <end position="2010"/>
    </location>
</feature>
<dbReference type="InterPro" id="IPR001119">
    <property type="entry name" value="SLH_dom"/>
</dbReference>
<dbReference type="PROSITE" id="PS51272">
    <property type="entry name" value="SLH"/>
    <property type="match status" value="3"/>
</dbReference>
<evidence type="ECO:0000259" key="3">
    <source>
        <dbReference type="PROSITE" id="PS51272"/>
    </source>
</evidence>
<gene>
    <name evidence="5" type="ORF">PBLR_14296</name>
</gene>
<evidence type="ECO:0000256" key="2">
    <source>
        <dbReference type="SAM" id="SignalP"/>
    </source>
</evidence>
<feature type="region of interest" description="Disordered" evidence="1">
    <location>
        <begin position="1596"/>
        <end position="1635"/>
    </location>
</feature>
<name>A0A383RH96_PAEAL</name>
<dbReference type="PANTHER" id="PTHR43143">
    <property type="entry name" value="METALLOPHOSPHOESTERASE, CALCINEURIN SUPERFAMILY"/>
    <property type="match status" value="1"/>
</dbReference>
<dbReference type="InterPro" id="IPR036415">
    <property type="entry name" value="Lamin_tail_dom_sf"/>
</dbReference>